<sequence>MADWEKMTTDTTDSLRSVESSSSLGYNSQLVVDPLRTYKWPPWQLNFWIFAMLLASTSIMAVFSLFVQMQYRLLLPVPWYFPYCIVVSIVAIAFLVCIFCLIAHRRLLPAIVMSGAFVLFVLWMVGLVAVSMQLWGPNGSVHGNCSLQVFNRSPTGMSQDTLAWMQQKNICQSWYLVFFMSLAGAMSLVWVMVMAYQVYTSS</sequence>
<dbReference type="STRING" id="98403.A0A151GCN6"/>
<feature type="transmembrane region" description="Helical" evidence="1">
    <location>
        <begin position="174"/>
        <end position="199"/>
    </location>
</feature>
<keyword evidence="3" id="KW-1185">Reference proteome</keyword>
<name>A0A151GCN6_DRECN</name>
<keyword evidence="1" id="KW-0472">Membrane</keyword>
<evidence type="ECO:0000256" key="1">
    <source>
        <dbReference type="SAM" id="Phobius"/>
    </source>
</evidence>
<dbReference type="RefSeq" id="XP_040654218.1">
    <property type="nucleotide sequence ID" value="XM_040804114.1"/>
</dbReference>
<dbReference type="GeneID" id="63719470"/>
<dbReference type="InParanoid" id="A0A151GCN6"/>
<comment type="caution">
    <text evidence="2">The sequence shown here is derived from an EMBL/GenBank/DDBJ whole genome shotgun (WGS) entry which is preliminary data.</text>
</comment>
<feature type="transmembrane region" description="Helical" evidence="1">
    <location>
        <begin position="79"/>
        <end position="104"/>
    </location>
</feature>
<dbReference type="OrthoDB" id="3930290at2759"/>
<protein>
    <recommendedName>
        <fullName evidence="4">Arginase-like protein</fullName>
    </recommendedName>
</protein>
<feature type="transmembrane region" description="Helical" evidence="1">
    <location>
        <begin position="110"/>
        <end position="130"/>
    </location>
</feature>
<accession>A0A151GCN6</accession>
<gene>
    <name evidence="2" type="ORF">DCS_06827</name>
</gene>
<proteinExistence type="predicted"/>
<dbReference type="EMBL" id="LAYC01000003">
    <property type="protein sequence ID" value="KYK54866.1"/>
    <property type="molecule type" value="Genomic_DNA"/>
</dbReference>
<keyword evidence="1" id="KW-0812">Transmembrane</keyword>
<organism evidence="2 3">
    <name type="scientific">Drechmeria coniospora</name>
    <name type="common">Nematophagous fungus</name>
    <name type="synonym">Meria coniospora</name>
    <dbReference type="NCBI Taxonomy" id="98403"/>
    <lineage>
        <taxon>Eukaryota</taxon>
        <taxon>Fungi</taxon>
        <taxon>Dikarya</taxon>
        <taxon>Ascomycota</taxon>
        <taxon>Pezizomycotina</taxon>
        <taxon>Sordariomycetes</taxon>
        <taxon>Hypocreomycetidae</taxon>
        <taxon>Hypocreales</taxon>
        <taxon>Ophiocordycipitaceae</taxon>
        <taxon>Drechmeria</taxon>
    </lineage>
</organism>
<evidence type="ECO:0000313" key="2">
    <source>
        <dbReference type="EMBL" id="KYK54866.1"/>
    </source>
</evidence>
<keyword evidence="1" id="KW-1133">Transmembrane helix</keyword>
<evidence type="ECO:0000313" key="3">
    <source>
        <dbReference type="Proteomes" id="UP000076580"/>
    </source>
</evidence>
<dbReference type="AlphaFoldDB" id="A0A151GCN6"/>
<evidence type="ECO:0008006" key="4">
    <source>
        <dbReference type="Google" id="ProtNLM"/>
    </source>
</evidence>
<reference evidence="2 3" key="1">
    <citation type="journal article" date="2016" name="Sci. Rep.">
        <title>Insights into Adaptations to a Near-Obligate Nematode Endoparasitic Lifestyle from the Finished Genome of Drechmeria coniospora.</title>
        <authorList>
            <person name="Zhang L."/>
            <person name="Zhou Z."/>
            <person name="Guo Q."/>
            <person name="Fokkens L."/>
            <person name="Miskei M."/>
            <person name="Pocsi I."/>
            <person name="Zhang W."/>
            <person name="Chen M."/>
            <person name="Wang L."/>
            <person name="Sun Y."/>
            <person name="Donzelli B.G."/>
            <person name="Gibson D.M."/>
            <person name="Nelson D.R."/>
            <person name="Luo J.G."/>
            <person name="Rep M."/>
            <person name="Liu H."/>
            <person name="Yang S."/>
            <person name="Wang J."/>
            <person name="Krasnoff S.B."/>
            <person name="Xu Y."/>
            <person name="Molnar I."/>
            <person name="Lin M."/>
        </authorList>
    </citation>
    <scope>NUCLEOTIDE SEQUENCE [LARGE SCALE GENOMIC DNA]</scope>
    <source>
        <strain evidence="2 3">ARSEF 6962</strain>
    </source>
</reference>
<feature type="transmembrane region" description="Helical" evidence="1">
    <location>
        <begin position="45"/>
        <end position="67"/>
    </location>
</feature>
<dbReference type="Proteomes" id="UP000076580">
    <property type="component" value="Chromosome 03"/>
</dbReference>